<gene>
    <name evidence="1" type="ORF">S06H3_24122</name>
</gene>
<reference evidence="1" key="1">
    <citation type="journal article" date="2014" name="Front. Microbiol.">
        <title>High frequency of phylogenetically diverse reductive dehalogenase-homologous genes in deep subseafloor sedimentary metagenomes.</title>
        <authorList>
            <person name="Kawai M."/>
            <person name="Futagami T."/>
            <person name="Toyoda A."/>
            <person name="Takaki Y."/>
            <person name="Nishi S."/>
            <person name="Hori S."/>
            <person name="Arai W."/>
            <person name="Tsubouchi T."/>
            <person name="Morono Y."/>
            <person name="Uchiyama I."/>
            <person name="Ito T."/>
            <person name="Fujiyama A."/>
            <person name="Inagaki F."/>
            <person name="Takami H."/>
        </authorList>
    </citation>
    <scope>NUCLEOTIDE SEQUENCE</scope>
    <source>
        <strain evidence="1">Expedition CK06-06</strain>
    </source>
</reference>
<evidence type="ECO:0000313" key="1">
    <source>
        <dbReference type="EMBL" id="GAI21270.1"/>
    </source>
</evidence>
<dbReference type="AlphaFoldDB" id="X1N325"/>
<name>X1N325_9ZZZZ</name>
<sequence length="45" mass="5348">MNVLFVKEKDMNFSKFHREWEIARVFNDCGLCSACLSPVEFDDEF</sequence>
<proteinExistence type="predicted"/>
<feature type="non-terminal residue" evidence="1">
    <location>
        <position position="45"/>
    </location>
</feature>
<organism evidence="1">
    <name type="scientific">marine sediment metagenome</name>
    <dbReference type="NCBI Taxonomy" id="412755"/>
    <lineage>
        <taxon>unclassified sequences</taxon>
        <taxon>metagenomes</taxon>
        <taxon>ecological metagenomes</taxon>
    </lineage>
</organism>
<accession>X1N325</accession>
<protein>
    <submittedName>
        <fullName evidence="1">Uncharacterized protein</fullName>
    </submittedName>
</protein>
<comment type="caution">
    <text evidence="1">The sequence shown here is derived from an EMBL/GenBank/DDBJ whole genome shotgun (WGS) entry which is preliminary data.</text>
</comment>
<dbReference type="EMBL" id="BARV01013313">
    <property type="protein sequence ID" value="GAI21270.1"/>
    <property type="molecule type" value="Genomic_DNA"/>
</dbReference>